<reference evidence="1" key="1">
    <citation type="journal article" date="2023" name="Comput. Struct. Biotechnol. J.">
        <title>Discovery of a novel marine Bacteroidetes with a rich repertoire of carbohydrate-active enzymes.</title>
        <authorList>
            <person name="Chen B."/>
            <person name="Liu G."/>
            <person name="Chen Q."/>
            <person name="Wang H."/>
            <person name="Liu L."/>
            <person name="Tang K."/>
        </authorList>
    </citation>
    <scope>NUCLEOTIDE SEQUENCE</scope>
    <source>
        <strain evidence="1">TK19036</strain>
    </source>
</reference>
<gene>
    <name evidence="1" type="ORF">K4G66_08200</name>
</gene>
<dbReference type="AlphaFoldDB" id="A0AA49JJ64"/>
<sequence length="503" mass="58430">MPYALTIIQQVVRGPLSPLSFPENALKLPRWYQLLTSLPTTCTKQIHVQFAQTHPEISIDSSQIRLVDSSQLPSFLAFQHQVQPVDNVSGEVLLTGVLHHYSLATEAVKEWYHWQDEQGQGHLELYAAYALDTLSFEEMRYVYFQQLLQEQVASVEHLMVETVHDTQSAKKAEKYVQDHQQVLISLSDQVLIHLAEESHQLYTISEQYSLVDVYKLIFRSLEALMVMLEQQFAQYLDASAPLPYRHRVVQTFQLNERLEALQAVLDGSPMNQDLLTVLEGLFTEIQQLAQKPTTYEQLRYYQRLVQELEAFTQQKTVTDESLLSVLLHMNFNSPAMRQWLVKHLQNQLDTQENRQQPLSLLYYYEKWYHQQPVPQGLAYDPMGPALQQHILSWIKEEIRYREKRADVPFPATESSVSQDKVKTNLSVAQIALLLRLCSEVGIFPEQNLSNLCRRFSSILHSLKEEDISAESLRGKYYEHDRRSVQVLKEKVIAMLNYLNQLPK</sequence>
<protein>
    <submittedName>
        <fullName evidence="1">Uncharacterized protein</fullName>
    </submittedName>
</protein>
<evidence type="ECO:0000313" key="1">
    <source>
        <dbReference type="EMBL" id="WKN38682.1"/>
    </source>
</evidence>
<dbReference type="EMBL" id="CP120682">
    <property type="protein sequence ID" value="WKN38682.1"/>
    <property type="molecule type" value="Genomic_DNA"/>
</dbReference>
<proteinExistence type="predicted"/>
<accession>A0AA49JJ64</accession>
<name>A0AA49JJ64_9BACT</name>
<organism evidence="1">
    <name type="scientific">Roseihalotalea indica</name>
    <dbReference type="NCBI Taxonomy" id="2867963"/>
    <lineage>
        <taxon>Bacteria</taxon>
        <taxon>Pseudomonadati</taxon>
        <taxon>Bacteroidota</taxon>
        <taxon>Cytophagia</taxon>
        <taxon>Cytophagales</taxon>
        <taxon>Catalimonadaceae</taxon>
        <taxon>Roseihalotalea</taxon>
    </lineage>
</organism>
<reference evidence="1" key="2">
    <citation type="journal article" date="2024" name="Antonie Van Leeuwenhoek">
        <title>Roseihalotalea indica gen. nov., sp. nov., a halophilic Bacteroidetes from mesopelagic Southwest Indian Ocean with higher carbohydrate metabolic potential.</title>
        <authorList>
            <person name="Chen B."/>
            <person name="Zhang M."/>
            <person name="Lin D."/>
            <person name="Ye J."/>
            <person name="Tang K."/>
        </authorList>
    </citation>
    <scope>NUCLEOTIDE SEQUENCE</scope>
    <source>
        <strain evidence="1">TK19036</strain>
    </source>
</reference>